<name>M2QWF0_CERS8</name>
<reference evidence="3 4" key="1">
    <citation type="journal article" date="2012" name="Proc. Natl. Acad. Sci. U.S.A.">
        <title>Comparative genomics of Ceriporiopsis subvermispora and Phanerochaete chrysosporium provide insight into selective ligninolysis.</title>
        <authorList>
            <person name="Fernandez-Fueyo E."/>
            <person name="Ruiz-Duenas F.J."/>
            <person name="Ferreira P."/>
            <person name="Floudas D."/>
            <person name="Hibbett D.S."/>
            <person name="Canessa P."/>
            <person name="Larrondo L.F."/>
            <person name="James T.Y."/>
            <person name="Seelenfreund D."/>
            <person name="Lobos S."/>
            <person name="Polanco R."/>
            <person name="Tello M."/>
            <person name="Honda Y."/>
            <person name="Watanabe T."/>
            <person name="Watanabe T."/>
            <person name="Ryu J.S."/>
            <person name="Kubicek C.P."/>
            <person name="Schmoll M."/>
            <person name="Gaskell J."/>
            <person name="Hammel K.E."/>
            <person name="St John F.J."/>
            <person name="Vanden Wymelenberg A."/>
            <person name="Sabat G."/>
            <person name="Splinter BonDurant S."/>
            <person name="Syed K."/>
            <person name="Yadav J.S."/>
            <person name="Doddapaneni H."/>
            <person name="Subramanian V."/>
            <person name="Lavin J.L."/>
            <person name="Oguiza J.A."/>
            <person name="Perez G."/>
            <person name="Pisabarro A.G."/>
            <person name="Ramirez L."/>
            <person name="Santoyo F."/>
            <person name="Master E."/>
            <person name="Coutinho P.M."/>
            <person name="Henrissat B."/>
            <person name="Lombard V."/>
            <person name="Magnuson J.K."/>
            <person name="Kuees U."/>
            <person name="Hori C."/>
            <person name="Igarashi K."/>
            <person name="Samejima M."/>
            <person name="Held B.W."/>
            <person name="Barry K.W."/>
            <person name="LaButti K.M."/>
            <person name="Lapidus A."/>
            <person name="Lindquist E.A."/>
            <person name="Lucas S.M."/>
            <person name="Riley R."/>
            <person name="Salamov A.A."/>
            <person name="Hoffmeister D."/>
            <person name="Schwenk D."/>
            <person name="Hadar Y."/>
            <person name="Yarden O."/>
            <person name="de Vries R.P."/>
            <person name="Wiebenga A."/>
            <person name="Stenlid J."/>
            <person name="Eastwood D."/>
            <person name="Grigoriev I.V."/>
            <person name="Berka R.M."/>
            <person name="Blanchette R.A."/>
            <person name="Kersten P."/>
            <person name="Martinez A.T."/>
            <person name="Vicuna R."/>
            <person name="Cullen D."/>
        </authorList>
    </citation>
    <scope>NUCLEOTIDE SEQUENCE [LARGE SCALE GENOMIC DNA]</scope>
    <source>
        <strain evidence="3 4">B</strain>
    </source>
</reference>
<gene>
    <name evidence="3" type="ORF">CERSUDRAFT_101603</name>
</gene>
<dbReference type="AlphaFoldDB" id="M2QWF0"/>
<evidence type="ECO:0000313" key="4">
    <source>
        <dbReference type="Proteomes" id="UP000016930"/>
    </source>
</evidence>
<protein>
    <submittedName>
        <fullName evidence="3">Uncharacterized protein</fullName>
    </submittedName>
</protein>
<keyword evidence="2" id="KW-1133">Transmembrane helix</keyword>
<sequence length="113" mass="12588">MDPMGVAHGVRRRERCSARRVMFLVASIVQHVPLLVQGLVVREPTAKNAVVRVSSRSEHFRGFIRPSRHAFALESSAPAPGLPTETSRLANEHHPQRSRHRAAPRAPRASPHQ</sequence>
<dbReference type="HOGENOM" id="CLU_2133215_0_0_1"/>
<proteinExistence type="predicted"/>
<evidence type="ECO:0000256" key="1">
    <source>
        <dbReference type="SAM" id="MobiDB-lite"/>
    </source>
</evidence>
<accession>M2QWF0</accession>
<dbReference type="Proteomes" id="UP000016930">
    <property type="component" value="Unassembled WGS sequence"/>
</dbReference>
<keyword evidence="2" id="KW-0472">Membrane</keyword>
<organism evidence="3 4">
    <name type="scientific">Ceriporiopsis subvermispora (strain B)</name>
    <name type="common">White-rot fungus</name>
    <name type="synonym">Gelatoporia subvermispora</name>
    <dbReference type="NCBI Taxonomy" id="914234"/>
    <lineage>
        <taxon>Eukaryota</taxon>
        <taxon>Fungi</taxon>
        <taxon>Dikarya</taxon>
        <taxon>Basidiomycota</taxon>
        <taxon>Agaricomycotina</taxon>
        <taxon>Agaricomycetes</taxon>
        <taxon>Polyporales</taxon>
        <taxon>Gelatoporiaceae</taxon>
        <taxon>Gelatoporia</taxon>
    </lineage>
</organism>
<keyword evidence="2" id="KW-0812">Transmembrane</keyword>
<feature type="region of interest" description="Disordered" evidence="1">
    <location>
        <begin position="74"/>
        <end position="113"/>
    </location>
</feature>
<evidence type="ECO:0000313" key="3">
    <source>
        <dbReference type="EMBL" id="EMD30292.1"/>
    </source>
</evidence>
<feature type="compositionally biased region" description="Low complexity" evidence="1">
    <location>
        <begin position="104"/>
        <end position="113"/>
    </location>
</feature>
<keyword evidence="4" id="KW-1185">Reference proteome</keyword>
<evidence type="ECO:0000256" key="2">
    <source>
        <dbReference type="SAM" id="Phobius"/>
    </source>
</evidence>
<feature type="transmembrane region" description="Helical" evidence="2">
    <location>
        <begin position="21"/>
        <end position="40"/>
    </location>
</feature>
<dbReference type="EMBL" id="KB446376">
    <property type="protein sequence ID" value="EMD30292.1"/>
    <property type="molecule type" value="Genomic_DNA"/>
</dbReference>